<evidence type="ECO:0000313" key="2">
    <source>
        <dbReference type="Proteomes" id="UP000003880"/>
    </source>
</evidence>
<reference evidence="1 2" key="1">
    <citation type="submission" date="2010-02" db="EMBL/GenBank/DDBJ databases">
        <authorList>
            <person name="Weinstock G."/>
            <person name="Sodergren E."/>
            <person name="Clifton S."/>
            <person name="Fulton L."/>
            <person name="Fulton B."/>
            <person name="Courtney L."/>
            <person name="Fronick C."/>
            <person name="Harrison M."/>
            <person name="Strong C."/>
            <person name="Farmer C."/>
            <person name="Delahaunty K."/>
            <person name="Markovic C."/>
            <person name="Hall O."/>
            <person name="Minx P."/>
            <person name="Tomlinson C."/>
            <person name="Mitreva M."/>
            <person name="Nelson J."/>
            <person name="Hou S."/>
            <person name="Wollam A."/>
            <person name="Pepin K.H."/>
            <person name="Johnson M."/>
            <person name="Bhonagiri V."/>
            <person name="Zhang X."/>
            <person name="Suruliraj S."/>
            <person name="Warren W."/>
            <person name="Chinwalla A."/>
            <person name="Mardis E.R."/>
            <person name="Wilson R.K."/>
        </authorList>
    </citation>
    <scope>NUCLEOTIDE SEQUENCE [LARGE SCALE GENOMIC DNA]</scope>
    <source>
        <strain evidence="1 2">ATCC 29220</strain>
    </source>
</reference>
<organism evidence="1 2">
    <name type="scientific">Citrobacter youngae ATCC 29220</name>
    <dbReference type="NCBI Taxonomy" id="500640"/>
    <lineage>
        <taxon>Bacteria</taxon>
        <taxon>Pseudomonadati</taxon>
        <taxon>Pseudomonadota</taxon>
        <taxon>Gammaproteobacteria</taxon>
        <taxon>Enterobacterales</taxon>
        <taxon>Enterobacteriaceae</taxon>
        <taxon>Citrobacter</taxon>
        <taxon>Citrobacter freundii complex</taxon>
    </lineage>
</organism>
<proteinExistence type="predicted"/>
<dbReference type="HOGENOM" id="CLU_212637_0_0_6"/>
<comment type="caution">
    <text evidence="1">The sequence shown here is derived from an EMBL/GenBank/DDBJ whole genome shotgun (WGS) entry which is preliminary data.</text>
</comment>
<name>D4BAB6_9ENTR</name>
<sequence>MRNYLGIFTSAKKTVNRSSNFIFYFLRLFPHLRKPASHTGSPQELPV</sequence>
<gene>
    <name evidence="1" type="ORF">CIT292_07410</name>
</gene>
<accession>D4BAB6</accession>
<evidence type="ECO:0000313" key="1">
    <source>
        <dbReference type="EMBL" id="EFE09127.1"/>
    </source>
</evidence>
<protein>
    <submittedName>
        <fullName evidence="1">Uncharacterized protein</fullName>
    </submittedName>
</protein>
<dbReference type="EMBL" id="ABWL02000006">
    <property type="protein sequence ID" value="EFE09127.1"/>
    <property type="molecule type" value="Genomic_DNA"/>
</dbReference>
<dbReference type="AlphaFoldDB" id="D4BAB6"/>
<dbReference type="Proteomes" id="UP000003880">
    <property type="component" value="Unassembled WGS sequence"/>
</dbReference>